<proteinExistence type="predicted"/>
<dbReference type="KEGG" id="gfe:Gferi_23510"/>
<organism evidence="2 3">
    <name type="scientific">Geosporobacter ferrireducens</name>
    <dbReference type="NCBI Taxonomy" id="1424294"/>
    <lineage>
        <taxon>Bacteria</taxon>
        <taxon>Bacillati</taxon>
        <taxon>Bacillota</taxon>
        <taxon>Clostridia</taxon>
        <taxon>Peptostreptococcales</taxon>
        <taxon>Thermotaleaceae</taxon>
        <taxon>Geosporobacter</taxon>
    </lineage>
</organism>
<dbReference type="GO" id="GO:0004519">
    <property type="term" value="F:endonuclease activity"/>
    <property type="evidence" value="ECO:0007669"/>
    <property type="project" value="UniProtKB-KW"/>
</dbReference>
<keyword evidence="2" id="KW-0378">Hydrolase</keyword>
<dbReference type="Proteomes" id="UP000095743">
    <property type="component" value="Chromosome"/>
</dbReference>
<feature type="domain" description="HNH nuclease" evidence="1">
    <location>
        <begin position="100"/>
        <end position="140"/>
    </location>
</feature>
<keyword evidence="2" id="KW-0255">Endonuclease</keyword>
<evidence type="ECO:0000259" key="1">
    <source>
        <dbReference type="Pfam" id="PF13392"/>
    </source>
</evidence>
<dbReference type="OrthoDB" id="6631788at2"/>
<keyword evidence="3" id="KW-1185">Reference proteome</keyword>
<sequence>MKSKIKCDWCEKEISRYPSQIKKHNFCSRKCLADFSNKNKNPNGYSKLKNYESMSKNMIEINKKLNPTRMTNETRQKLRNARLNCGNGVTYSKYYGVHEHRVVAEKILGRSLRMEEVVHHIDGNKRNNDECNLIILPSQSEHAKLHLRDRAFWEGGDAE</sequence>
<dbReference type="EMBL" id="CP017269">
    <property type="protein sequence ID" value="AOT72250.1"/>
    <property type="molecule type" value="Genomic_DNA"/>
</dbReference>
<evidence type="ECO:0000313" key="2">
    <source>
        <dbReference type="EMBL" id="AOT72250.1"/>
    </source>
</evidence>
<keyword evidence="2" id="KW-0540">Nuclease</keyword>
<gene>
    <name evidence="2" type="ORF">Gferi_23510</name>
</gene>
<dbReference type="InterPro" id="IPR003615">
    <property type="entry name" value="HNH_nuc"/>
</dbReference>
<dbReference type="AlphaFoldDB" id="A0A1D8GMW9"/>
<dbReference type="InterPro" id="IPR044925">
    <property type="entry name" value="His-Me_finger_sf"/>
</dbReference>
<dbReference type="STRING" id="1424294.Gferi_23510"/>
<name>A0A1D8GMW9_9FIRM</name>
<accession>A0A1D8GMW9</accession>
<evidence type="ECO:0000313" key="3">
    <source>
        <dbReference type="Proteomes" id="UP000095743"/>
    </source>
</evidence>
<dbReference type="SUPFAM" id="SSF54060">
    <property type="entry name" value="His-Me finger endonucleases"/>
    <property type="match status" value="1"/>
</dbReference>
<reference evidence="2 3" key="1">
    <citation type="submission" date="2016-09" db="EMBL/GenBank/DDBJ databases">
        <title>Genomic analysis reveals versatility of anaerobic energy metabolism of Geosporobacter ferrireducens IRF9 of phylum Firmicutes.</title>
        <authorList>
            <person name="Kim S.-J."/>
        </authorList>
    </citation>
    <scope>NUCLEOTIDE SEQUENCE [LARGE SCALE GENOMIC DNA]</scope>
    <source>
        <strain evidence="2 3">IRF9</strain>
    </source>
</reference>
<dbReference type="Gene3D" id="3.90.75.20">
    <property type="match status" value="1"/>
</dbReference>
<dbReference type="Pfam" id="PF13392">
    <property type="entry name" value="HNH_3"/>
    <property type="match status" value="1"/>
</dbReference>
<protein>
    <submittedName>
        <fullName evidence="2">HNH endonuclease</fullName>
    </submittedName>
</protein>
<dbReference type="RefSeq" id="WP_069980565.1">
    <property type="nucleotide sequence ID" value="NZ_CP017269.1"/>
</dbReference>